<evidence type="ECO:0000256" key="1">
    <source>
        <dbReference type="PROSITE-ProRule" id="PRU00042"/>
    </source>
</evidence>
<evidence type="ECO:0000313" key="5">
    <source>
        <dbReference type="Proteomes" id="UP000308549"/>
    </source>
</evidence>
<feature type="region of interest" description="Disordered" evidence="2">
    <location>
        <begin position="352"/>
        <end position="396"/>
    </location>
</feature>
<feature type="region of interest" description="Disordered" evidence="2">
    <location>
        <begin position="583"/>
        <end position="662"/>
    </location>
</feature>
<feature type="compositionally biased region" description="Pro residues" evidence="2">
    <location>
        <begin position="622"/>
        <end position="634"/>
    </location>
</feature>
<feature type="domain" description="C2H2-type" evidence="3">
    <location>
        <begin position="162"/>
        <end position="190"/>
    </location>
</feature>
<feature type="compositionally biased region" description="Pro residues" evidence="2">
    <location>
        <begin position="504"/>
        <end position="513"/>
    </location>
</feature>
<accession>A0A4U0TYK5</accession>
<feature type="region of interest" description="Disordered" evidence="2">
    <location>
        <begin position="67"/>
        <end position="155"/>
    </location>
</feature>
<gene>
    <name evidence="4" type="ORF">B0A50_04435</name>
</gene>
<feature type="compositionally biased region" description="Low complexity" evidence="2">
    <location>
        <begin position="360"/>
        <end position="379"/>
    </location>
</feature>
<feature type="compositionally biased region" description="Low complexity" evidence="2">
    <location>
        <begin position="602"/>
        <end position="621"/>
    </location>
</feature>
<proteinExistence type="predicted"/>
<feature type="compositionally biased region" description="Basic and acidic residues" evidence="2">
    <location>
        <begin position="98"/>
        <end position="110"/>
    </location>
</feature>
<keyword evidence="1" id="KW-0479">Metal-binding</keyword>
<comment type="caution">
    <text evidence="4">The sequence shown here is derived from an EMBL/GenBank/DDBJ whole genome shotgun (WGS) entry which is preliminary data.</text>
</comment>
<keyword evidence="1" id="KW-0862">Zinc</keyword>
<sequence>MGDPTNAAELRKTAKDFLHGALWPRRSSVDDIAEEVINLVLGSEANPLTDLINAKYAAYREQSSAAALPSLQNQRSHGSSKLSLKFPRMRNRSASSRECAKDLTGKRQPDAHAASQPDSGPTPEESKAYKELLGVDFGPRPTTSSTSSGQTTKATGSSQITYNCVFCGNDYSVKGTCKRHLEDLHVAKRYYECMKCQYVSRSVPEAKKHMAQCSVGIIDWNTVKPPHRKAYSSEFVATVPFKTQQTYIEHLLDLSALSKDERPRLSWHLKLRNLLDQPEFKSAVSALSKRMFENPEGWREVRWQHERVRHAVYKLEYGLLSRETGPHAKTSPDVVRTFVEDLFADRLSTCASASGPAVQSPNDSVSASSSAVPGSSNAGTPYHPSESLRQAVGGQEMQRVHTSTNPVLGQYYNQSSGKMPELESGAKRPLSYETAVQVPQRQPPGPPAATNYYPSSHHALPTTLEGVPWTQQDYQHSMPATIAPDVPPPYEQTMDLPRTFCHPTGPPLHPPAQPQHHQQQHMLPTPPYPPQLPLVTTGPAGTTADQDDFTHFLLDDTAFLNIFSPTTPMHGVYAGNVTAAGQLPPSINTQNPTQNQYHNHNHSSGNNNNNNNGAVQWQVHPHPQPQSHPHPHPTQGPQLAQGGMHSHNRPLQSWYDSSGAGV</sequence>
<reference evidence="4 5" key="1">
    <citation type="submission" date="2017-03" db="EMBL/GenBank/DDBJ databases">
        <title>Genomes of endolithic fungi from Antarctica.</title>
        <authorList>
            <person name="Coleine C."/>
            <person name="Masonjones S."/>
            <person name="Stajich J.E."/>
        </authorList>
    </citation>
    <scope>NUCLEOTIDE SEQUENCE [LARGE SCALE GENOMIC DNA]</scope>
    <source>
        <strain evidence="4 5">CCFEE 6315</strain>
    </source>
</reference>
<dbReference type="AlphaFoldDB" id="A0A4U0TYK5"/>
<organism evidence="4 5">
    <name type="scientific">Salinomyces thailandicus</name>
    <dbReference type="NCBI Taxonomy" id="706561"/>
    <lineage>
        <taxon>Eukaryota</taxon>
        <taxon>Fungi</taxon>
        <taxon>Dikarya</taxon>
        <taxon>Ascomycota</taxon>
        <taxon>Pezizomycotina</taxon>
        <taxon>Dothideomycetes</taxon>
        <taxon>Dothideomycetidae</taxon>
        <taxon>Mycosphaerellales</taxon>
        <taxon>Teratosphaeriaceae</taxon>
        <taxon>Salinomyces</taxon>
    </lineage>
</organism>
<name>A0A4U0TYK5_9PEZI</name>
<feature type="region of interest" description="Disordered" evidence="2">
    <location>
        <begin position="503"/>
        <end position="522"/>
    </location>
</feature>
<dbReference type="InterPro" id="IPR013087">
    <property type="entry name" value="Znf_C2H2_type"/>
</dbReference>
<dbReference type="PROSITE" id="PS00028">
    <property type="entry name" value="ZINC_FINGER_C2H2_1"/>
    <property type="match status" value="1"/>
</dbReference>
<dbReference type="Proteomes" id="UP000308549">
    <property type="component" value="Unassembled WGS sequence"/>
</dbReference>
<evidence type="ECO:0000256" key="2">
    <source>
        <dbReference type="SAM" id="MobiDB-lite"/>
    </source>
</evidence>
<feature type="compositionally biased region" description="Polar residues" evidence="2">
    <location>
        <begin position="67"/>
        <end position="82"/>
    </location>
</feature>
<protein>
    <recommendedName>
        <fullName evidence="3">C2H2-type domain-containing protein</fullName>
    </recommendedName>
</protein>
<dbReference type="EMBL" id="NAJL01000022">
    <property type="protein sequence ID" value="TKA27603.1"/>
    <property type="molecule type" value="Genomic_DNA"/>
</dbReference>
<keyword evidence="1" id="KW-0863">Zinc-finger</keyword>
<evidence type="ECO:0000313" key="4">
    <source>
        <dbReference type="EMBL" id="TKA27603.1"/>
    </source>
</evidence>
<dbReference type="OrthoDB" id="3903131at2759"/>
<dbReference type="Gene3D" id="3.30.160.60">
    <property type="entry name" value="Classic Zinc Finger"/>
    <property type="match status" value="1"/>
</dbReference>
<feature type="compositionally biased region" description="Polar residues" evidence="2">
    <location>
        <begin position="585"/>
        <end position="597"/>
    </location>
</feature>
<dbReference type="PROSITE" id="PS50157">
    <property type="entry name" value="ZINC_FINGER_C2H2_2"/>
    <property type="match status" value="1"/>
</dbReference>
<keyword evidence="5" id="KW-1185">Reference proteome</keyword>
<dbReference type="GO" id="GO:0008270">
    <property type="term" value="F:zinc ion binding"/>
    <property type="evidence" value="ECO:0007669"/>
    <property type="project" value="UniProtKB-KW"/>
</dbReference>
<evidence type="ECO:0000259" key="3">
    <source>
        <dbReference type="PROSITE" id="PS50157"/>
    </source>
</evidence>
<feature type="compositionally biased region" description="Low complexity" evidence="2">
    <location>
        <begin position="142"/>
        <end position="155"/>
    </location>
</feature>